<proteinExistence type="predicted"/>
<feature type="transmembrane region" description="Helical" evidence="1">
    <location>
        <begin position="181"/>
        <end position="204"/>
    </location>
</feature>
<feature type="transmembrane region" description="Helical" evidence="1">
    <location>
        <begin position="80"/>
        <end position="102"/>
    </location>
</feature>
<feature type="transmembrane region" description="Helical" evidence="1">
    <location>
        <begin position="52"/>
        <end position="73"/>
    </location>
</feature>
<keyword evidence="3" id="KW-1185">Reference proteome</keyword>
<name>A0A2W2EJV7_9ACTN</name>
<sequence length="221" mass="23588">MSVMPWPPPEQPARSATPPVALTAHPVNPLPPRITPPAVSAPARRLPPGTWVFVPMALAAGSRWGQLLILGWVNDLPRAGGLAGMASELTGMLLRGLVWPRWNLELIEYRLPDNVRTLLFLGITVWLLSRLAARPAPSRAYQAFAVFGAVTVSALAAVLGGAAAVLLVTDDPILRGAPESWLPSAVFGAFLASLAYGPLLAWWATTRRGAGDRRDDGGRTR</sequence>
<feature type="transmembrane region" description="Helical" evidence="1">
    <location>
        <begin position="144"/>
        <end position="169"/>
    </location>
</feature>
<protein>
    <submittedName>
        <fullName evidence="2">Uncharacterized protein</fullName>
    </submittedName>
</protein>
<dbReference type="Proteomes" id="UP000248924">
    <property type="component" value="Unassembled WGS sequence"/>
</dbReference>
<comment type="caution">
    <text evidence="2">The sequence shown here is derived from an EMBL/GenBank/DDBJ whole genome shotgun (WGS) entry which is preliminary data.</text>
</comment>
<accession>A0A2W2EJV7</accession>
<evidence type="ECO:0000313" key="2">
    <source>
        <dbReference type="EMBL" id="PZG17209.1"/>
    </source>
</evidence>
<organism evidence="2 3">
    <name type="scientific">Micromonospora craterilacus</name>
    <dbReference type="NCBI Taxonomy" id="1655439"/>
    <lineage>
        <taxon>Bacteria</taxon>
        <taxon>Bacillati</taxon>
        <taxon>Actinomycetota</taxon>
        <taxon>Actinomycetes</taxon>
        <taxon>Micromonosporales</taxon>
        <taxon>Micromonosporaceae</taxon>
        <taxon>Micromonospora</taxon>
    </lineage>
</organism>
<gene>
    <name evidence="2" type="ORF">C1I95_15975</name>
</gene>
<feature type="transmembrane region" description="Helical" evidence="1">
    <location>
        <begin position="114"/>
        <end position="132"/>
    </location>
</feature>
<reference evidence="2 3" key="1">
    <citation type="submission" date="2018-01" db="EMBL/GenBank/DDBJ databases">
        <title>Draft genome sequence of Jishengella sp. NA12.</title>
        <authorList>
            <person name="Sahin N."/>
            <person name="Ay H."/>
            <person name="Saygin H."/>
        </authorList>
    </citation>
    <scope>NUCLEOTIDE SEQUENCE [LARGE SCALE GENOMIC DNA]</scope>
    <source>
        <strain evidence="2 3">NA12</strain>
    </source>
</reference>
<evidence type="ECO:0000313" key="3">
    <source>
        <dbReference type="Proteomes" id="UP000248924"/>
    </source>
</evidence>
<dbReference type="AlphaFoldDB" id="A0A2W2EJV7"/>
<keyword evidence="1" id="KW-0472">Membrane</keyword>
<dbReference type="EMBL" id="POTY01000091">
    <property type="protein sequence ID" value="PZG17209.1"/>
    <property type="molecule type" value="Genomic_DNA"/>
</dbReference>
<evidence type="ECO:0000256" key="1">
    <source>
        <dbReference type="SAM" id="Phobius"/>
    </source>
</evidence>
<keyword evidence="1" id="KW-0812">Transmembrane</keyword>
<keyword evidence="1" id="KW-1133">Transmembrane helix</keyword>